<dbReference type="GO" id="GO:0016020">
    <property type="term" value="C:membrane"/>
    <property type="evidence" value="ECO:0007669"/>
    <property type="project" value="TreeGrafter"/>
</dbReference>
<evidence type="ECO:0000256" key="4">
    <source>
        <dbReference type="ARBA" id="ARBA00012564"/>
    </source>
</evidence>
<evidence type="ECO:0000256" key="3">
    <source>
        <dbReference type="ARBA" id="ARBA00010136"/>
    </source>
</evidence>
<proteinExistence type="inferred from homology"/>
<gene>
    <name evidence="14" type="ORF">FVR03_22410</name>
</gene>
<keyword evidence="7" id="KW-0645">Protease</keyword>
<protein>
    <recommendedName>
        <fullName evidence="5">Aminopeptidase N</fullName>
        <ecNumber evidence="4">3.4.11.2</ecNumber>
    </recommendedName>
</protein>
<dbReference type="SUPFAM" id="SSF55486">
    <property type="entry name" value="Metalloproteases ('zincins'), catalytic domain"/>
    <property type="match status" value="1"/>
</dbReference>
<comment type="similarity">
    <text evidence="3">Belongs to the peptidase M1 family.</text>
</comment>
<dbReference type="Pfam" id="PF01433">
    <property type="entry name" value="Peptidase_M1"/>
    <property type="match status" value="1"/>
</dbReference>
<evidence type="ECO:0000259" key="13">
    <source>
        <dbReference type="Pfam" id="PF17900"/>
    </source>
</evidence>
<evidence type="ECO:0000256" key="1">
    <source>
        <dbReference type="ARBA" id="ARBA00000098"/>
    </source>
</evidence>
<keyword evidence="8" id="KW-0479">Metal-binding</keyword>
<reference evidence="14 15" key="1">
    <citation type="submission" date="2019-08" db="EMBL/GenBank/DDBJ databases">
        <authorList>
            <person name="Shi S."/>
        </authorList>
    </citation>
    <scope>NUCLEOTIDE SEQUENCE [LARGE SCALE GENOMIC DNA]</scope>
    <source>
        <strain evidence="14 15">GY10130</strain>
    </source>
</reference>
<evidence type="ECO:0000259" key="12">
    <source>
        <dbReference type="Pfam" id="PF01433"/>
    </source>
</evidence>
<dbReference type="GO" id="GO:0042277">
    <property type="term" value="F:peptide binding"/>
    <property type="evidence" value="ECO:0007669"/>
    <property type="project" value="TreeGrafter"/>
</dbReference>
<accession>A0A5C8IV26</accession>
<dbReference type="InterPro" id="IPR050344">
    <property type="entry name" value="Peptidase_M1_aminopeptidases"/>
</dbReference>
<dbReference type="GO" id="GO:0008270">
    <property type="term" value="F:zinc ion binding"/>
    <property type="evidence" value="ECO:0007669"/>
    <property type="project" value="InterPro"/>
</dbReference>
<dbReference type="GO" id="GO:0005615">
    <property type="term" value="C:extracellular space"/>
    <property type="evidence" value="ECO:0007669"/>
    <property type="project" value="TreeGrafter"/>
</dbReference>
<organism evidence="14 15">
    <name type="scientific">Pontibacter qinzhouensis</name>
    <dbReference type="NCBI Taxonomy" id="2603253"/>
    <lineage>
        <taxon>Bacteria</taxon>
        <taxon>Pseudomonadati</taxon>
        <taxon>Bacteroidota</taxon>
        <taxon>Cytophagia</taxon>
        <taxon>Cytophagales</taxon>
        <taxon>Hymenobacteraceae</taxon>
        <taxon>Pontibacter</taxon>
    </lineage>
</organism>
<evidence type="ECO:0000256" key="10">
    <source>
        <dbReference type="ARBA" id="ARBA00022833"/>
    </source>
</evidence>
<dbReference type="PANTHER" id="PTHR11533">
    <property type="entry name" value="PROTEASE M1 ZINC METALLOPROTEASE"/>
    <property type="match status" value="1"/>
</dbReference>
<dbReference type="PROSITE" id="PS51257">
    <property type="entry name" value="PROKAR_LIPOPROTEIN"/>
    <property type="match status" value="1"/>
</dbReference>
<keyword evidence="6 14" id="KW-0031">Aminopeptidase</keyword>
<feature type="domain" description="Peptidase M1 membrane alanine aminopeptidase" evidence="12">
    <location>
        <begin position="262"/>
        <end position="472"/>
    </location>
</feature>
<dbReference type="InterPro" id="IPR045357">
    <property type="entry name" value="Aminopeptidase_N-like_N"/>
</dbReference>
<dbReference type="AlphaFoldDB" id="A0A5C8IV26"/>
<evidence type="ECO:0000313" key="14">
    <source>
        <dbReference type="EMBL" id="TXK24682.1"/>
    </source>
</evidence>
<dbReference type="Proteomes" id="UP000321926">
    <property type="component" value="Unassembled WGS sequence"/>
</dbReference>
<dbReference type="Gene3D" id="2.60.40.1730">
    <property type="entry name" value="tricorn interacting facor f3 domain"/>
    <property type="match status" value="1"/>
</dbReference>
<dbReference type="GO" id="GO:0005737">
    <property type="term" value="C:cytoplasm"/>
    <property type="evidence" value="ECO:0007669"/>
    <property type="project" value="TreeGrafter"/>
</dbReference>
<dbReference type="OrthoDB" id="100605at2"/>
<dbReference type="GO" id="GO:0043171">
    <property type="term" value="P:peptide catabolic process"/>
    <property type="evidence" value="ECO:0007669"/>
    <property type="project" value="TreeGrafter"/>
</dbReference>
<dbReference type="PANTHER" id="PTHR11533:SF174">
    <property type="entry name" value="PUROMYCIN-SENSITIVE AMINOPEPTIDASE-RELATED"/>
    <property type="match status" value="1"/>
</dbReference>
<evidence type="ECO:0000256" key="9">
    <source>
        <dbReference type="ARBA" id="ARBA00022801"/>
    </source>
</evidence>
<dbReference type="SUPFAM" id="SSF63737">
    <property type="entry name" value="Leukotriene A4 hydrolase N-terminal domain"/>
    <property type="match status" value="1"/>
</dbReference>
<evidence type="ECO:0000313" key="15">
    <source>
        <dbReference type="Proteomes" id="UP000321926"/>
    </source>
</evidence>
<evidence type="ECO:0000256" key="11">
    <source>
        <dbReference type="ARBA" id="ARBA00023049"/>
    </source>
</evidence>
<dbReference type="InterPro" id="IPR001930">
    <property type="entry name" value="Peptidase_M1"/>
</dbReference>
<evidence type="ECO:0000256" key="8">
    <source>
        <dbReference type="ARBA" id="ARBA00022723"/>
    </source>
</evidence>
<evidence type="ECO:0000256" key="6">
    <source>
        <dbReference type="ARBA" id="ARBA00022438"/>
    </source>
</evidence>
<keyword evidence="10" id="KW-0862">Zinc</keyword>
<dbReference type="InterPro" id="IPR042097">
    <property type="entry name" value="Aminopeptidase_N-like_N_sf"/>
</dbReference>
<keyword evidence="15" id="KW-1185">Reference proteome</keyword>
<dbReference type="InterPro" id="IPR027268">
    <property type="entry name" value="Peptidase_M4/M1_CTD_sf"/>
</dbReference>
<keyword evidence="9" id="KW-0378">Hydrolase</keyword>
<dbReference type="CDD" id="cd09602">
    <property type="entry name" value="M1_APN"/>
    <property type="match status" value="1"/>
</dbReference>
<comment type="catalytic activity">
    <reaction evidence="1">
        <text>Release of an N-terminal amino acid, Xaa-|-Yaa- from a peptide, amide or arylamide. Xaa is preferably Ala, but may be most amino acids including Pro (slow action). When a terminal hydrophobic residue is followed by a prolyl residue, the two may be released as an intact Xaa-Pro dipeptide.</text>
        <dbReference type="EC" id="3.4.11.2"/>
    </reaction>
</comment>
<name>A0A5C8IV26_9BACT</name>
<evidence type="ECO:0000256" key="7">
    <source>
        <dbReference type="ARBA" id="ARBA00022670"/>
    </source>
</evidence>
<dbReference type="Gene3D" id="1.10.390.10">
    <property type="entry name" value="Neutral Protease Domain 2"/>
    <property type="match status" value="1"/>
</dbReference>
<keyword evidence="11" id="KW-0482">Metalloprotease</keyword>
<dbReference type="GO" id="GO:0070006">
    <property type="term" value="F:metalloaminopeptidase activity"/>
    <property type="evidence" value="ECO:0007669"/>
    <property type="project" value="TreeGrafter"/>
</dbReference>
<comment type="caution">
    <text evidence="14">The sequence shown here is derived from an EMBL/GenBank/DDBJ whole genome shotgun (WGS) entry which is preliminary data.</text>
</comment>
<comment type="cofactor">
    <cofactor evidence="2">
        <name>Zn(2+)</name>
        <dbReference type="ChEBI" id="CHEBI:29105"/>
    </cofactor>
</comment>
<dbReference type="PRINTS" id="PR00756">
    <property type="entry name" value="ALADIPTASE"/>
</dbReference>
<dbReference type="RefSeq" id="WP_147924016.1">
    <property type="nucleotide sequence ID" value="NZ_VRTY01000141.1"/>
</dbReference>
<dbReference type="EMBL" id="VRTY01000141">
    <property type="protein sequence ID" value="TXK24682.1"/>
    <property type="molecule type" value="Genomic_DNA"/>
</dbReference>
<evidence type="ECO:0000256" key="2">
    <source>
        <dbReference type="ARBA" id="ARBA00001947"/>
    </source>
</evidence>
<dbReference type="InterPro" id="IPR014782">
    <property type="entry name" value="Peptidase_M1_dom"/>
</dbReference>
<dbReference type="GO" id="GO:0016285">
    <property type="term" value="F:alanyl aminopeptidase activity"/>
    <property type="evidence" value="ECO:0007669"/>
    <property type="project" value="UniProtKB-EC"/>
</dbReference>
<sequence>MKFPLLRSLSTGLVLSVMVSGFSCTSGLLPSEIVPLETGVSNQLAQHRKQQIRHLLYKLHFDLPQNREAAIAAHETIEFELAATDQPLQLDFKENSDHLQKLTVNGKQIAIRHEKEHLLIPAENLKVGKNQIAIVFTAGDLSLNRNDDFLYTLLVPDRARTLFPCFDQPDLKAVFTLSLTLPQSWQALANAPLQDSTSQGQSRKRYQYLPSDTISTYLFSFAAGKFIQVTRQESGRTMHFYHRETDGEKISQSLDPIFQLHRDALQFMETYTQIPYPFQKFDFVAIPDFQYNGMEHVGAIQYKAASLFLDAGATQDQKIARSSLVAHETAHMWFGDLVTMEWFNDVWMKEVFANFMADKITQTSVAGSNYDLKFLIDHFPAAYSVDRTAGANPIRQTLENLQDAGTLYGNIIYHKAPIVMRQLERLMGEEKFRQGLREYLNTYAHGNATWPDLIKIMDVHTPTDLESWSKVWVSEPGRPLFDYELKTESGRIKDFTIRQIGEDGSDRLWPQLFEVALVYPNRVEELTVNMATEQVRLQEAVGKESPLFVLFNSTGQGYGLFPVDMHMAATMSQLQDPVMRASAYINLYENMLSQLSITPAHLLDLYLAALQQEPEELNLKLLTGQLESIFWRMIVPAARVAKAPEAEEKLWQALQKVSDKNAKKLLFSTYKNIALTQEAQEKLYFIWQKEQEPAGVTLTEDDYTSLALSLAVRDYPGADNILATQLQRIKNPDRQKGLQFMLPALSGNVVQRDAFFNTLTQQENREREAWVLAALQYLHHPLRHATSENYLPESLKLLEEIQLTGDIFFPQNWLGTIFSSYQSPEAAQLVHQFLDEHPALNPKLRAKVLQAADGLFRAAALQTSEAR</sequence>
<dbReference type="Pfam" id="PF17900">
    <property type="entry name" value="Peptidase_M1_N"/>
    <property type="match status" value="1"/>
</dbReference>
<evidence type="ECO:0000256" key="5">
    <source>
        <dbReference type="ARBA" id="ARBA00015611"/>
    </source>
</evidence>
<feature type="domain" description="Aminopeptidase N-like N-terminal" evidence="13">
    <location>
        <begin position="77"/>
        <end position="218"/>
    </location>
</feature>
<dbReference type="EC" id="3.4.11.2" evidence="4"/>
<dbReference type="GO" id="GO:0006508">
    <property type="term" value="P:proteolysis"/>
    <property type="evidence" value="ECO:0007669"/>
    <property type="project" value="UniProtKB-KW"/>
</dbReference>